<feature type="region of interest" description="Disordered" evidence="1">
    <location>
        <begin position="60"/>
        <end position="80"/>
    </location>
</feature>
<keyword evidence="3" id="KW-1185">Reference proteome</keyword>
<dbReference type="AlphaFoldDB" id="A0A5B7CEB0"/>
<reference evidence="2 3" key="1">
    <citation type="submission" date="2019-05" db="EMBL/GenBank/DDBJ databases">
        <title>Another draft genome of Portunus trituberculatus and its Hox gene families provides insights of decapod evolution.</title>
        <authorList>
            <person name="Jeong J.-H."/>
            <person name="Song I."/>
            <person name="Kim S."/>
            <person name="Choi T."/>
            <person name="Kim D."/>
            <person name="Ryu S."/>
            <person name="Kim W."/>
        </authorList>
    </citation>
    <scope>NUCLEOTIDE SEQUENCE [LARGE SCALE GENOMIC DNA]</scope>
    <source>
        <tissue evidence="2">Muscle</tissue>
    </source>
</reference>
<protein>
    <submittedName>
        <fullName evidence="2">Uncharacterized protein</fullName>
    </submittedName>
</protein>
<accession>A0A5B7CEB0</accession>
<evidence type="ECO:0000313" key="3">
    <source>
        <dbReference type="Proteomes" id="UP000324222"/>
    </source>
</evidence>
<sequence>MWLPPRKTYRRIQLAQLPPATSQSGFHSIPGYSFSKFYQRLQMTCTKRVGTEELDWCSSRRGSEAHTTGTTGGRGITSSDTMTPSTLKWALTDCRFGSAMREDVTFLLASALMEKLQLAESPASQLPLAKIEGNFRSRRCGKVWDSRIGRKR</sequence>
<evidence type="ECO:0000256" key="1">
    <source>
        <dbReference type="SAM" id="MobiDB-lite"/>
    </source>
</evidence>
<proteinExistence type="predicted"/>
<dbReference type="EMBL" id="VSRR010000003">
    <property type="protein sequence ID" value="MPC07550.1"/>
    <property type="molecule type" value="Genomic_DNA"/>
</dbReference>
<evidence type="ECO:0000313" key="2">
    <source>
        <dbReference type="EMBL" id="MPC07550.1"/>
    </source>
</evidence>
<organism evidence="2 3">
    <name type="scientific">Portunus trituberculatus</name>
    <name type="common">Swimming crab</name>
    <name type="synonym">Neptunus trituberculatus</name>
    <dbReference type="NCBI Taxonomy" id="210409"/>
    <lineage>
        <taxon>Eukaryota</taxon>
        <taxon>Metazoa</taxon>
        <taxon>Ecdysozoa</taxon>
        <taxon>Arthropoda</taxon>
        <taxon>Crustacea</taxon>
        <taxon>Multicrustacea</taxon>
        <taxon>Malacostraca</taxon>
        <taxon>Eumalacostraca</taxon>
        <taxon>Eucarida</taxon>
        <taxon>Decapoda</taxon>
        <taxon>Pleocyemata</taxon>
        <taxon>Brachyura</taxon>
        <taxon>Eubrachyura</taxon>
        <taxon>Portunoidea</taxon>
        <taxon>Portunidae</taxon>
        <taxon>Portuninae</taxon>
        <taxon>Portunus</taxon>
    </lineage>
</organism>
<comment type="caution">
    <text evidence="2">The sequence shown here is derived from an EMBL/GenBank/DDBJ whole genome shotgun (WGS) entry which is preliminary data.</text>
</comment>
<name>A0A5B7CEB0_PORTR</name>
<dbReference type="Proteomes" id="UP000324222">
    <property type="component" value="Unassembled WGS sequence"/>
</dbReference>
<gene>
    <name evidence="2" type="ORF">E2C01_000114</name>
</gene>